<dbReference type="AlphaFoldDB" id="A0A7S0WUC0"/>
<organism evidence="2">
    <name type="scientific">Chlamydomonas leiostraca</name>
    <dbReference type="NCBI Taxonomy" id="1034604"/>
    <lineage>
        <taxon>Eukaryota</taxon>
        <taxon>Viridiplantae</taxon>
        <taxon>Chlorophyta</taxon>
        <taxon>core chlorophytes</taxon>
        <taxon>Chlorophyceae</taxon>
        <taxon>CS clade</taxon>
        <taxon>Chlamydomonadales</taxon>
        <taxon>Chlamydomonadaceae</taxon>
        <taxon>Chlamydomonas</taxon>
    </lineage>
</organism>
<proteinExistence type="predicted"/>
<evidence type="ECO:0000256" key="1">
    <source>
        <dbReference type="SAM" id="MobiDB-lite"/>
    </source>
</evidence>
<reference evidence="2" key="1">
    <citation type="submission" date="2021-01" db="EMBL/GenBank/DDBJ databases">
        <authorList>
            <person name="Corre E."/>
            <person name="Pelletier E."/>
            <person name="Niang G."/>
            <person name="Scheremetjew M."/>
            <person name="Finn R."/>
            <person name="Kale V."/>
            <person name="Holt S."/>
            <person name="Cochrane G."/>
            <person name="Meng A."/>
            <person name="Brown T."/>
            <person name="Cohen L."/>
        </authorList>
    </citation>
    <scope>NUCLEOTIDE SEQUENCE</scope>
    <source>
        <strain evidence="2">SAG 11-49</strain>
    </source>
</reference>
<gene>
    <name evidence="2" type="ORF">CLEI1391_LOCUS12099</name>
</gene>
<dbReference type="EMBL" id="HBFB01021556">
    <property type="protein sequence ID" value="CAD8685008.1"/>
    <property type="molecule type" value="Transcribed_RNA"/>
</dbReference>
<name>A0A7S0WUC0_9CHLO</name>
<evidence type="ECO:0000313" key="2">
    <source>
        <dbReference type="EMBL" id="CAD8685008.1"/>
    </source>
</evidence>
<feature type="region of interest" description="Disordered" evidence="1">
    <location>
        <begin position="1"/>
        <end position="32"/>
    </location>
</feature>
<accession>A0A7S0WUC0</accession>
<protein>
    <submittedName>
        <fullName evidence="2">Uncharacterized protein</fullName>
    </submittedName>
</protein>
<sequence length="114" mass="12042">MLHNGCGTAQPQNCAPGLPPAEPGQAVREGASPPANYRLACWDISTLDDEGRYTAASDMHQIGVMLQGWSGGVNGLSADGRRFITALVHKELDAAAALHHDWLQQRASHTSPGS</sequence>